<name>A0A0K2VEV7_LEPSM</name>
<evidence type="ECO:0000313" key="1">
    <source>
        <dbReference type="EMBL" id="CDW48421.1"/>
    </source>
</evidence>
<proteinExistence type="predicted"/>
<organism evidence="1">
    <name type="scientific">Lepeophtheirus salmonis</name>
    <name type="common">Salmon louse</name>
    <name type="synonym">Caligus salmonis</name>
    <dbReference type="NCBI Taxonomy" id="72036"/>
    <lineage>
        <taxon>Eukaryota</taxon>
        <taxon>Metazoa</taxon>
        <taxon>Ecdysozoa</taxon>
        <taxon>Arthropoda</taxon>
        <taxon>Crustacea</taxon>
        <taxon>Multicrustacea</taxon>
        <taxon>Hexanauplia</taxon>
        <taxon>Copepoda</taxon>
        <taxon>Siphonostomatoida</taxon>
        <taxon>Caligidae</taxon>
        <taxon>Lepeophtheirus</taxon>
    </lineage>
</organism>
<dbReference type="AlphaFoldDB" id="A0A0K2VEV7"/>
<reference evidence="1" key="1">
    <citation type="submission" date="2014-05" db="EMBL/GenBank/DDBJ databases">
        <authorList>
            <person name="Chronopoulou M."/>
        </authorList>
    </citation>
    <scope>NUCLEOTIDE SEQUENCE</scope>
    <source>
        <tissue evidence="1">Whole organism</tissue>
    </source>
</reference>
<dbReference type="EMBL" id="HACA01031060">
    <property type="protein sequence ID" value="CDW48421.1"/>
    <property type="molecule type" value="Transcribed_RNA"/>
</dbReference>
<protein>
    <submittedName>
        <fullName evidence="1">Uncharacterized protein</fullName>
    </submittedName>
</protein>
<accession>A0A0K2VEV7</accession>
<sequence length="45" mass="5221">MSIKRIHRKIFVINRLTKSALYEQKKVILGSLAKNKSNVTLCYLT</sequence>